<sequence>EITNGSLSLDTKINYISNEIVSSPIYFSEVQGILVNIDDQTRDDLRLDFLK</sequence>
<comment type="caution">
    <text evidence="1">The sequence shown here is derived from an EMBL/GenBank/DDBJ whole genome shotgun (WGS) entry which is preliminary data.</text>
</comment>
<evidence type="ECO:0000313" key="1">
    <source>
        <dbReference type="EMBL" id="CAG8533605.1"/>
    </source>
</evidence>
<dbReference type="Proteomes" id="UP000789901">
    <property type="component" value="Unassembled WGS sequence"/>
</dbReference>
<name>A0ABM8W5W8_GIGMA</name>
<accession>A0ABM8W5W8</accession>
<keyword evidence="2" id="KW-1185">Reference proteome</keyword>
<evidence type="ECO:0000313" key="2">
    <source>
        <dbReference type="Proteomes" id="UP000789901"/>
    </source>
</evidence>
<proteinExistence type="predicted"/>
<dbReference type="EMBL" id="CAJVQB010001390">
    <property type="protein sequence ID" value="CAG8533605.1"/>
    <property type="molecule type" value="Genomic_DNA"/>
</dbReference>
<reference evidence="1 2" key="1">
    <citation type="submission" date="2021-06" db="EMBL/GenBank/DDBJ databases">
        <authorList>
            <person name="Kallberg Y."/>
            <person name="Tangrot J."/>
            <person name="Rosling A."/>
        </authorList>
    </citation>
    <scope>NUCLEOTIDE SEQUENCE [LARGE SCALE GENOMIC DNA]</scope>
    <source>
        <strain evidence="1 2">120-4 pot B 10/14</strain>
    </source>
</reference>
<feature type="non-terminal residue" evidence="1">
    <location>
        <position position="1"/>
    </location>
</feature>
<gene>
    <name evidence="1" type="ORF">GMARGA_LOCUS3741</name>
</gene>
<protein>
    <submittedName>
        <fullName evidence="1">9912_t:CDS:1</fullName>
    </submittedName>
</protein>
<organism evidence="1 2">
    <name type="scientific">Gigaspora margarita</name>
    <dbReference type="NCBI Taxonomy" id="4874"/>
    <lineage>
        <taxon>Eukaryota</taxon>
        <taxon>Fungi</taxon>
        <taxon>Fungi incertae sedis</taxon>
        <taxon>Mucoromycota</taxon>
        <taxon>Glomeromycotina</taxon>
        <taxon>Glomeromycetes</taxon>
        <taxon>Diversisporales</taxon>
        <taxon>Gigasporaceae</taxon>
        <taxon>Gigaspora</taxon>
    </lineage>
</organism>